<evidence type="ECO:0000313" key="8">
    <source>
        <dbReference type="Proteomes" id="UP000298781"/>
    </source>
</evidence>
<dbReference type="Proteomes" id="UP000298781">
    <property type="component" value="Chromosome"/>
</dbReference>
<organism evidence="7 8">
    <name type="scientific">Phreatobacter stygius</name>
    <dbReference type="NCBI Taxonomy" id="1940610"/>
    <lineage>
        <taxon>Bacteria</taxon>
        <taxon>Pseudomonadati</taxon>
        <taxon>Pseudomonadota</taxon>
        <taxon>Alphaproteobacteria</taxon>
        <taxon>Hyphomicrobiales</taxon>
        <taxon>Phreatobacteraceae</taxon>
        <taxon>Phreatobacter</taxon>
    </lineage>
</organism>
<dbReference type="PRINTS" id="PR00723">
    <property type="entry name" value="SUBTILISIN"/>
</dbReference>
<dbReference type="InterPro" id="IPR036852">
    <property type="entry name" value="Peptidase_S8/S53_dom_sf"/>
</dbReference>
<dbReference type="CDD" id="cd00306">
    <property type="entry name" value="Peptidases_S8_S53"/>
    <property type="match status" value="1"/>
</dbReference>
<dbReference type="PANTHER" id="PTHR43806:SF11">
    <property type="entry name" value="CEREVISIN-RELATED"/>
    <property type="match status" value="1"/>
</dbReference>
<dbReference type="SUPFAM" id="SSF55486">
    <property type="entry name" value="Metalloproteases ('zincins'), catalytic domain"/>
    <property type="match status" value="1"/>
</dbReference>
<evidence type="ECO:0000256" key="3">
    <source>
        <dbReference type="ARBA" id="ARBA00022801"/>
    </source>
</evidence>
<dbReference type="PANTHER" id="PTHR43806">
    <property type="entry name" value="PEPTIDASE S8"/>
    <property type="match status" value="1"/>
</dbReference>
<feature type="active site" description="Charge relay system" evidence="5">
    <location>
        <position position="208"/>
    </location>
</feature>
<keyword evidence="2 5" id="KW-0645">Protease</keyword>
<keyword evidence="8" id="KW-1185">Reference proteome</keyword>
<gene>
    <name evidence="7" type="ORF">E8M01_22150</name>
</gene>
<dbReference type="PROSITE" id="PS00138">
    <property type="entry name" value="SUBTILASE_SER"/>
    <property type="match status" value="1"/>
</dbReference>
<dbReference type="SUPFAM" id="SSF52743">
    <property type="entry name" value="Subtilisin-like"/>
    <property type="match status" value="1"/>
</dbReference>
<proteinExistence type="inferred from homology"/>
<keyword evidence="3 5" id="KW-0378">Hydrolase</keyword>
<dbReference type="CDD" id="cd09598">
    <property type="entry name" value="M4_like"/>
    <property type="match status" value="1"/>
</dbReference>
<dbReference type="GO" id="GO:0006508">
    <property type="term" value="P:proteolysis"/>
    <property type="evidence" value="ECO:0007669"/>
    <property type="project" value="UniProtKB-KW"/>
</dbReference>
<comment type="similarity">
    <text evidence="1 5">Belongs to the peptidase S8 family.</text>
</comment>
<sequence length="1183" mass="127316">MANAAAGPRFLVKAKPGAPGAALAVDGASVRFDARPLFESIAVHDAFGMAAPTAWQVLTATEAVDLNPWDACHRLLSEGLGVAGGEAVAFAEPDLAQQWPVGDEKAAGFRLAAGCGAPDRQKPDFPTDPDPYWIRNERHGQFDRANDKVGAPTPAGRVRIAHFDTGYDPAHRTLPRRLNRNLQRNFVDAERPNDACEVSFGALSNPGHGTGTLGILAGAAPGPGRPLGCAPEAEVVPLRVADSVVLFYNSAIARAFDYVHGLAAKPATRVDIITMSMGGLASQAWADAVNALYEQGVFIVTAAGNNFANLPTRHIVYPARFHRVVAACGIMANHRPYADLAPNQMAGNYGPDSKMETAVSAFTPNTPWARMGCPGIVDLDGAGTSSATPQVAAAAALWLQANRAAVAGYPQGWMRVEAIRQALFRSASGEAGDRRRLGRGELRALAALGIAPPKAATLVKQPPDSARFPFLDTLLGTDFGIASDAERRMLELEALQLSQSAAVEAVLPDAAVPPDKLTTRDRRNLADALIAQPGISAKLSRALQAAGLATRSSIAVAAPPSKVKTYQLDRAMNPPVATPNRRRLKVFALDPSLGTSLDTAAINEAVLDIRWETNLKPGPVGDYVEVIDIDPSSRAAYAPVDLNHPHLLPRDGLTPAEDNPQFHQQMVYAVAMRTIEFFEHALGRSALWAPRHTRDQAGRRRDTYVQRLRIYPHAIRAANAFYSPDRKALLLGYFAADHRAAGEGLPGGMTFSALSHDVIAHETTHALLDGLHRRFREPTNPDVLAFHEAFADIVALFQHFSMPEALRDTIRTTRGDLGKENLLGKLAVEFGQAIGGGYGALRDAIGSLDPRTGAWVPAKPARTDYDPAKEAHALGSVLVSAVFAAFLAIYKARTRDLVRLATNGSGVLPEGDLPEALAGRLAEEASKVAGQVLSMTIRALDYCPPVDITFGDYLRALITADRDLVPDDPRGYRAAFVAAFRDRGIYPTGVRHLSPGNLVWEPPPLPLANLAVVLKRLKLTWSLTGDRREAFDTARDNAAIVHSWLTSASQVSDDELAALGLRRKAEAVTINGLKGRRGGIEVHSVRPARRIGPDGQSRTDLVVEITQTFRSEQAGVIYRGGCTLLIDLEANEVRYFIRKRLDSQASIERQTRYRQAVAADESNAYSDSAAASREPFALLHRHR</sequence>
<dbReference type="EMBL" id="CP039690">
    <property type="protein sequence ID" value="QCI66700.1"/>
    <property type="molecule type" value="Genomic_DNA"/>
</dbReference>
<feature type="active site" description="Charge relay system" evidence="5">
    <location>
        <position position="164"/>
    </location>
</feature>
<reference evidence="7 8" key="1">
    <citation type="submission" date="2019-04" db="EMBL/GenBank/DDBJ databases">
        <title>Phreatobacter aquaticus sp. nov.</title>
        <authorList>
            <person name="Choi A."/>
        </authorList>
    </citation>
    <scope>NUCLEOTIDE SEQUENCE [LARGE SCALE GENOMIC DNA]</scope>
    <source>
        <strain evidence="7 8">KCTC 52518</strain>
    </source>
</reference>
<dbReference type="InterPro" id="IPR023828">
    <property type="entry name" value="Peptidase_S8_Ser-AS"/>
</dbReference>
<evidence type="ECO:0000259" key="6">
    <source>
        <dbReference type="Pfam" id="PF00082"/>
    </source>
</evidence>
<dbReference type="RefSeq" id="WP_136962140.1">
    <property type="nucleotide sequence ID" value="NZ_CP039690.1"/>
</dbReference>
<feature type="active site" description="Charge relay system" evidence="5">
    <location>
        <position position="385"/>
    </location>
</feature>
<feature type="domain" description="Peptidase S8/S53" evidence="6">
    <location>
        <begin position="158"/>
        <end position="440"/>
    </location>
</feature>
<name>A0A4D7B8E2_9HYPH</name>
<evidence type="ECO:0000256" key="2">
    <source>
        <dbReference type="ARBA" id="ARBA00022670"/>
    </source>
</evidence>
<dbReference type="OrthoDB" id="178184at2"/>
<dbReference type="Gene3D" id="3.40.50.200">
    <property type="entry name" value="Peptidase S8/S53 domain"/>
    <property type="match status" value="1"/>
</dbReference>
<dbReference type="InterPro" id="IPR000209">
    <property type="entry name" value="Peptidase_S8/S53_dom"/>
</dbReference>
<dbReference type="InterPro" id="IPR015500">
    <property type="entry name" value="Peptidase_S8_subtilisin-rel"/>
</dbReference>
<dbReference type="InterPro" id="IPR050131">
    <property type="entry name" value="Peptidase_S8_subtilisin-like"/>
</dbReference>
<keyword evidence="4 5" id="KW-0720">Serine protease</keyword>
<dbReference type="Pfam" id="PF00082">
    <property type="entry name" value="Peptidase_S8"/>
    <property type="match status" value="1"/>
</dbReference>
<dbReference type="AlphaFoldDB" id="A0A4D7B8E2"/>
<protein>
    <submittedName>
        <fullName evidence="7">Peptidase S8</fullName>
    </submittedName>
</protein>
<evidence type="ECO:0000256" key="1">
    <source>
        <dbReference type="ARBA" id="ARBA00011073"/>
    </source>
</evidence>
<dbReference type="PROSITE" id="PS51892">
    <property type="entry name" value="SUBTILASE"/>
    <property type="match status" value="1"/>
</dbReference>
<evidence type="ECO:0000256" key="4">
    <source>
        <dbReference type="ARBA" id="ARBA00022825"/>
    </source>
</evidence>
<accession>A0A4D7B8E2</accession>
<evidence type="ECO:0000313" key="7">
    <source>
        <dbReference type="EMBL" id="QCI66700.1"/>
    </source>
</evidence>
<evidence type="ECO:0000256" key="5">
    <source>
        <dbReference type="PROSITE-ProRule" id="PRU01240"/>
    </source>
</evidence>
<dbReference type="GO" id="GO:0004252">
    <property type="term" value="F:serine-type endopeptidase activity"/>
    <property type="evidence" value="ECO:0007669"/>
    <property type="project" value="UniProtKB-UniRule"/>
</dbReference>
<dbReference type="KEGG" id="pstg:E8M01_22150"/>